<dbReference type="InterPro" id="IPR018488">
    <property type="entry name" value="cNMP-bd_CS"/>
</dbReference>
<accession>A0A367K0V9</accession>
<dbReference type="STRING" id="4846.A0A367K0V9"/>
<dbReference type="InterPro" id="IPR000595">
    <property type="entry name" value="cNMP-bd_dom"/>
</dbReference>
<dbReference type="Pfam" id="PF00027">
    <property type="entry name" value="cNMP_binding"/>
    <property type="match status" value="1"/>
</dbReference>
<feature type="domain" description="Cyclic nucleotide-binding" evidence="9">
    <location>
        <begin position="48"/>
        <end position="165"/>
    </location>
</feature>
<comment type="caution">
    <text evidence="10">The sequence shown here is derived from an EMBL/GenBank/DDBJ whole genome shotgun (WGS) entry which is preliminary data.</text>
</comment>
<dbReference type="GO" id="GO:0005221">
    <property type="term" value="F:intracellularly cyclic nucleotide-activated monoatomic cation channel activity"/>
    <property type="evidence" value="ECO:0007669"/>
    <property type="project" value="InterPro"/>
</dbReference>
<dbReference type="Proteomes" id="UP000253551">
    <property type="component" value="Unassembled WGS sequence"/>
</dbReference>
<dbReference type="PROSITE" id="PS00888">
    <property type="entry name" value="CNMP_BINDING_1"/>
    <property type="match status" value="1"/>
</dbReference>
<dbReference type="PROSITE" id="PS00889">
    <property type="entry name" value="CNMP_BINDING_2"/>
    <property type="match status" value="1"/>
</dbReference>
<dbReference type="AlphaFoldDB" id="A0A367K0V9"/>
<dbReference type="SMART" id="SM00100">
    <property type="entry name" value="cNMP"/>
    <property type="match status" value="1"/>
</dbReference>
<dbReference type="GO" id="GO:0044877">
    <property type="term" value="F:protein-containing complex binding"/>
    <property type="evidence" value="ECO:0007669"/>
    <property type="project" value="TreeGrafter"/>
</dbReference>
<evidence type="ECO:0000256" key="1">
    <source>
        <dbReference type="ARBA" id="ARBA00004141"/>
    </source>
</evidence>
<keyword evidence="8" id="KW-0407">Ion channel</keyword>
<evidence type="ECO:0000256" key="7">
    <source>
        <dbReference type="ARBA" id="ARBA00023286"/>
    </source>
</evidence>
<dbReference type="InterPro" id="IPR014710">
    <property type="entry name" value="RmlC-like_jellyroll"/>
</dbReference>
<evidence type="ECO:0000259" key="9">
    <source>
        <dbReference type="PROSITE" id="PS50042"/>
    </source>
</evidence>
<evidence type="ECO:0000256" key="6">
    <source>
        <dbReference type="ARBA" id="ARBA00023136"/>
    </source>
</evidence>
<keyword evidence="5" id="KW-0406">Ion transport</keyword>
<dbReference type="CDD" id="cd00038">
    <property type="entry name" value="CAP_ED"/>
    <property type="match status" value="1"/>
</dbReference>
<dbReference type="PANTHER" id="PTHR45638">
    <property type="entry name" value="CYCLIC NUCLEOTIDE-GATED CATION CHANNEL SUBUNIT A"/>
    <property type="match status" value="1"/>
</dbReference>
<evidence type="ECO:0000313" key="10">
    <source>
        <dbReference type="EMBL" id="RCH95808.1"/>
    </source>
</evidence>
<dbReference type="FunFam" id="2.60.120.10:FF:000057">
    <property type="entry name" value="Cyclic nucleotide-binding domain protein"/>
    <property type="match status" value="1"/>
</dbReference>
<dbReference type="PANTHER" id="PTHR45638:SF24">
    <property type="entry name" value="CYCLIC NUCLEOTIDE-BINDING DOMAIN PROTEIN (AFU_ORTHOLOGUE AFUA_2G03170)"/>
    <property type="match status" value="1"/>
</dbReference>
<proteinExistence type="predicted"/>
<evidence type="ECO:0000256" key="8">
    <source>
        <dbReference type="ARBA" id="ARBA00023303"/>
    </source>
</evidence>
<dbReference type="Gene3D" id="2.60.120.10">
    <property type="entry name" value="Jelly Rolls"/>
    <property type="match status" value="1"/>
</dbReference>
<evidence type="ECO:0000256" key="3">
    <source>
        <dbReference type="ARBA" id="ARBA00022692"/>
    </source>
</evidence>
<keyword evidence="6" id="KW-0472">Membrane</keyword>
<organism evidence="10 11">
    <name type="scientific">Rhizopus stolonifer</name>
    <name type="common">Rhizopus nigricans</name>
    <dbReference type="NCBI Taxonomy" id="4846"/>
    <lineage>
        <taxon>Eukaryota</taxon>
        <taxon>Fungi</taxon>
        <taxon>Fungi incertae sedis</taxon>
        <taxon>Mucoromycota</taxon>
        <taxon>Mucoromycotina</taxon>
        <taxon>Mucoromycetes</taxon>
        <taxon>Mucorales</taxon>
        <taxon>Mucorineae</taxon>
        <taxon>Rhizopodaceae</taxon>
        <taxon>Rhizopus</taxon>
    </lineage>
</organism>
<name>A0A367K0V9_RHIST</name>
<gene>
    <name evidence="10" type="ORF">CU098_011113</name>
</gene>
<reference evidence="10 11" key="1">
    <citation type="journal article" date="2018" name="G3 (Bethesda)">
        <title>Phylogenetic and Phylogenomic Definition of Rhizopus Species.</title>
        <authorList>
            <person name="Gryganskyi A.P."/>
            <person name="Golan J."/>
            <person name="Dolatabadi S."/>
            <person name="Mondo S."/>
            <person name="Robb S."/>
            <person name="Idnurm A."/>
            <person name="Muszewska A."/>
            <person name="Steczkiewicz K."/>
            <person name="Masonjones S."/>
            <person name="Liao H.L."/>
            <person name="Gajdeczka M.T."/>
            <person name="Anike F."/>
            <person name="Vuek A."/>
            <person name="Anishchenko I.M."/>
            <person name="Voigt K."/>
            <person name="de Hoog G.S."/>
            <person name="Smith M.E."/>
            <person name="Heitman J."/>
            <person name="Vilgalys R."/>
            <person name="Stajich J.E."/>
        </authorList>
    </citation>
    <scope>NUCLEOTIDE SEQUENCE [LARGE SCALE GENOMIC DNA]</scope>
    <source>
        <strain evidence="10 11">LSU 92-RS-03</strain>
    </source>
</reference>
<evidence type="ECO:0000256" key="5">
    <source>
        <dbReference type="ARBA" id="ARBA00023065"/>
    </source>
</evidence>
<dbReference type="GO" id="GO:0016020">
    <property type="term" value="C:membrane"/>
    <property type="evidence" value="ECO:0007669"/>
    <property type="project" value="UniProtKB-SubCell"/>
</dbReference>
<keyword evidence="7" id="KW-1071">Ligand-gated ion channel</keyword>
<dbReference type="PROSITE" id="PS50042">
    <property type="entry name" value="CNMP_BINDING_3"/>
    <property type="match status" value="1"/>
</dbReference>
<dbReference type="EMBL" id="PJQM01002384">
    <property type="protein sequence ID" value="RCH95808.1"/>
    <property type="molecule type" value="Genomic_DNA"/>
</dbReference>
<dbReference type="InterPro" id="IPR050866">
    <property type="entry name" value="CNG_cation_channel"/>
</dbReference>
<evidence type="ECO:0000256" key="4">
    <source>
        <dbReference type="ARBA" id="ARBA00022989"/>
    </source>
</evidence>
<keyword evidence="11" id="KW-1185">Reference proteome</keyword>
<keyword evidence="3" id="KW-0812">Transmembrane</keyword>
<protein>
    <recommendedName>
        <fullName evidence="9">Cyclic nucleotide-binding domain-containing protein</fullName>
    </recommendedName>
</protein>
<evidence type="ECO:0000313" key="11">
    <source>
        <dbReference type="Proteomes" id="UP000253551"/>
    </source>
</evidence>
<keyword evidence="4" id="KW-1133">Transmembrane helix</keyword>
<dbReference type="SUPFAM" id="SSF51206">
    <property type="entry name" value="cAMP-binding domain-like"/>
    <property type="match status" value="1"/>
</dbReference>
<dbReference type="OrthoDB" id="421226at2759"/>
<keyword evidence="2" id="KW-0813">Transport</keyword>
<sequence length="205" mass="22955">MTDIQTTEQTSIWSSASSKSSSISSVEISDDRNIPPELLASLRQHSLFQRTNNEHFLEKITCCMHLRAYGPRDVIIVEGEPAKAMFFLLRGSVDVCSADFERIYATLPKGSCFGEIGILYSMPRTATVVAGSKCVVAALTADDVNAILPQYPEVEKMLRFEAEERLALLRKSKSMNETERVSFKPLTERNVEEFTGARNLLQKEL</sequence>
<dbReference type="InterPro" id="IPR018490">
    <property type="entry name" value="cNMP-bd_dom_sf"/>
</dbReference>
<evidence type="ECO:0000256" key="2">
    <source>
        <dbReference type="ARBA" id="ARBA00022448"/>
    </source>
</evidence>
<comment type="subcellular location">
    <subcellularLocation>
        <location evidence="1">Membrane</location>
        <topology evidence="1">Multi-pass membrane protein</topology>
    </subcellularLocation>
</comment>